<evidence type="ECO:0000256" key="1">
    <source>
        <dbReference type="SAM" id="Phobius"/>
    </source>
</evidence>
<keyword evidence="1" id="KW-1133">Transmembrane helix</keyword>
<sequence>MVFVRVVTRSVVRARPTVRQYATVPPTGTPPKSDNTLLYAAAAVGLAGVGYYFFAAGGDNVAKGRVAQAEGHAKGAASELSGKAKGAYNEAKGEVNKALK</sequence>
<dbReference type="InParanoid" id="A0A4V1M374"/>
<keyword evidence="1" id="KW-0812">Transmembrane</keyword>
<dbReference type="EMBL" id="SDIL01000117">
    <property type="protein sequence ID" value="RXK35880.1"/>
    <property type="molecule type" value="Genomic_DNA"/>
</dbReference>
<proteinExistence type="predicted"/>
<dbReference type="Proteomes" id="UP000289152">
    <property type="component" value="Unassembled WGS sequence"/>
</dbReference>
<organism evidence="2 3">
    <name type="scientific">Tremella mesenterica</name>
    <name type="common">Jelly fungus</name>
    <dbReference type="NCBI Taxonomy" id="5217"/>
    <lineage>
        <taxon>Eukaryota</taxon>
        <taxon>Fungi</taxon>
        <taxon>Dikarya</taxon>
        <taxon>Basidiomycota</taxon>
        <taxon>Agaricomycotina</taxon>
        <taxon>Tremellomycetes</taxon>
        <taxon>Tremellales</taxon>
        <taxon>Tremellaceae</taxon>
        <taxon>Tremella</taxon>
    </lineage>
</organism>
<gene>
    <name evidence="2" type="ORF">M231_06844</name>
</gene>
<dbReference type="VEuPathDB" id="FungiDB:TREMEDRAFT_73991"/>
<keyword evidence="1" id="KW-0472">Membrane</keyword>
<dbReference type="AlphaFoldDB" id="A0A4V1M374"/>
<dbReference type="OrthoDB" id="2563234at2759"/>
<evidence type="ECO:0000313" key="2">
    <source>
        <dbReference type="EMBL" id="RXK35880.1"/>
    </source>
</evidence>
<comment type="caution">
    <text evidence="2">The sequence shown here is derived from an EMBL/GenBank/DDBJ whole genome shotgun (WGS) entry which is preliminary data.</text>
</comment>
<name>A0A4V1M374_TREME</name>
<evidence type="ECO:0000313" key="3">
    <source>
        <dbReference type="Proteomes" id="UP000289152"/>
    </source>
</evidence>
<protein>
    <submittedName>
        <fullName evidence="2">Uncharacterized protein</fullName>
    </submittedName>
</protein>
<keyword evidence="3" id="KW-1185">Reference proteome</keyword>
<feature type="transmembrane region" description="Helical" evidence="1">
    <location>
        <begin position="36"/>
        <end position="55"/>
    </location>
</feature>
<accession>A0A4V1M374</accession>
<reference evidence="2 3" key="1">
    <citation type="submission" date="2016-06" db="EMBL/GenBank/DDBJ databases">
        <title>Evolution of pathogenesis and genome organization in the Tremellales.</title>
        <authorList>
            <person name="Cuomo C."/>
            <person name="Litvintseva A."/>
            <person name="Heitman J."/>
            <person name="Chen Y."/>
            <person name="Sun S."/>
            <person name="Springer D."/>
            <person name="Dromer F."/>
            <person name="Young S."/>
            <person name="Zeng Q."/>
            <person name="Chapman S."/>
            <person name="Gujja S."/>
            <person name="Saif S."/>
            <person name="Birren B."/>
        </authorList>
    </citation>
    <scope>NUCLEOTIDE SEQUENCE [LARGE SCALE GENOMIC DNA]</scope>
    <source>
        <strain evidence="2 3">ATCC 28783</strain>
    </source>
</reference>